<keyword evidence="3" id="KW-1185">Reference proteome</keyword>
<evidence type="ECO:0000313" key="3">
    <source>
        <dbReference type="Proteomes" id="UP000294003"/>
    </source>
</evidence>
<feature type="region of interest" description="Disordered" evidence="1">
    <location>
        <begin position="1"/>
        <end position="60"/>
    </location>
</feature>
<protein>
    <submittedName>
        <fullName evidence="2">Uncharacterized protein</fullName>
    </submittedName>
</protein>
<proteinExistence type="predicted"/>
<evidence type="ECO:0000313" key="2">
    <source>
        <dbReference type="EMBL" id="RYO83984.1"/>
    </source>
</evidence>
<feature type="region of interest" description="Disordered" evidence="1">
    <location>
        <begin position="301"/>
        <end position="322"/>
    </location>
</feature>
<organism evidence="2 3">
    <name type="scientific">Monosporascus cannonballus</name>
    <dbReference type="NCBI Taxonomy" id="155416"/>
    <lineage>
        <taxon>Eukaryota</taxon>
        <taxon>Fungi</taxon>
        <taxon>Dikarya</taxon>
        <taxon>Ascomycota</taxon>
        <taxon>Pezizomycotina</taxon>
        <taxon>Sordariomycetes</taxon>
        <taxon>Xylariomycetidae</taxon>
        <taxon>Xylariales</taxon>
        <taxon>Xylariales incertae sedis</taxon>
        <taxon>Monosporascus</taxon>
    </lineage>
</organism>
<gene>
    <name evidence="2" type="ORF">DL762_005886</name>
</gene>
<reference evidence="2 3" key="1">
    <citation type="submission" date="2018-06" db="EMBL/GenBank/DDBJ databases">
        <title>Complete Genomes of Monosporascus.</title>
        <authorList>
            <person name="Robinson A.J."/>
            <person name="Natvig D.O."/>
        </authorList>
    </citation>
    <scope>NUCLEOTIDE SEQUENCE [LARGE SCALE GENOMIC DNA]</scope>
    <source>
        <strain evidence="2 3">CBS 609.92</strain>
    </source>
</reference>
<accession>A0ABY0H3L2</accession>
<sequence length="410" mass="46211">MIPLRSKRDEPVKNMTTPSTPQQLQGRYAIDNDAGAGESDGSCSEDAADEHSASNKRRVETEDLLTLQSPIHASPILHGQYRCDRNSVLRECLDRELDGFLIDAHASLVSQVRELGPRGLTRRSPAFSTPTVVRSQTCVHVQTEWALANLGKAIPSSAAQEGAAETPVVHGDCDIRPSRGEEIRFLRALYRCESYYPLFGRNRDERRGGLRQHRLNESFFCLFGAWEAGAVGWIEFFVRQRHEEIFNDVKDYMDGTFSRGLKMAAGLLATDDYEKLASEMQRCLTHDQCLDGPTRKALESVAQNDRREMSPNFPDARDEAEQRRDPLEFVGDAVSPDGPPLAWAPLWGAKYTNIYGEYVPESLRRLGYVMWDERRWTDIGAKGLVASQWETALELVEEIEDGYNWGPVGR</sequence>
<feature type="compositionally biased region" description="Basic and acidic residues" evidence="1">
    <location>
        <begin position="49"/>
        <end position="60"/>
    </location>
</feature>
<name>A0ABY0H3L2_9PEZI</name>
<dbReference type="EMBL" id="QJNS01000175">
    <property type="protein sequence ID" value="RYO83984.1"/>
    <property type="molecule type" value="Genomic_DNA"/>
</dbReference>
<feature type="compositionally biased region" description="Polar residues" evidence="1">
    <location>
        <begin position="14"/>
        <end position="25"/>
    </location>
</feature>
<feature type="compositionally biased region" description="Basic and acidic residues" evidence="1">
    <location>
        <begin position="1"/>
        <end position="12"/>
    </location>
</feature>
<dbReference type="Proteomes" id="UP000294003">
    <property type="component" value="Unassembled WGS sequence"/>
</dbReference>
<evidence type="ECO:0000256" key="1">
    <source>
        <dbReference type="SAM" id="MobiDB-lite"/>
    </source>
</evidence>
<comment type="caution">
    <text evidence="2">The sequence shown here is derived from an EMBL/GenBank/DDBJ whole genome shotgun (WGS) entry which is preliminary data.</text>
</comment>